<dbReference type="SUPFAM" id="SSF54160">
    <property type="entry name" value="Chromo domain-like"/>
    <property type="match status" value="1"/>
</dbReference>
<evidence type="ECO:0008006" key="4">
    <source>
        <dbReference type="Google" id="ProtNLM"/>
    </source>
</evidence>
<protein>
    <recommendedName>
        <fullName evidence="4">Chromo domain-containing protein</fullName>
    </recommendedName>
</protein>
<sequence length="121" mass="13519">MWGIIIKSSLKLSQLHKSGELKMESIAILNTRELVRKKSMIPQVLVQWANLRPEDAKWEDMQFLKAQFPDLVLEDKDKLKGKGIVTNLRQGKESPIIRSNNSSSSSSKLANSVVGDKGGTK</sequence>
<keyword evidence="3" id="KW-1185">Reference proteome</keyword>
<evidence type="ECO:0000313" key="3">
    <source>
        <dbReference type="Proteomes" id="UP000008311"/>
    </source>
</evidence>
<name>B9RNQ4_RICCO</name>
<evidence type="ECO:0000256" key="1">
    <source>
        <dbReference type="SAM" id="MobiDB-lite"/>
    </source>
</evidence>
<evidence type="ECO:0000313" key="2">
    <source>
        <dbReference type="EMBL" id="EEF46822.1"/>
    </source>
</evidence>
<accession>B9RNQ4</accession>
<dbReference type="Proteomes" id="UP000008311">
    <property type="component" value="Unassembled WGS sequence"/>
</dbReference>
<gene>
    <name evidence="2" type="ORF">RCOM_0919770</name>
</gene>
<dbReference type="InParanoid" id="B9RNQ4"/>
<feature type="region of interest" description="Disordered" evidence="1">
    <location>
        <begin position="90"/>
        <end position="121"/>
    </location>
</feature>
<reference evidence="3" key="1">
    <citation type="journal article" date="2010" name="Nat. Biotechnol.">
        <title>Draft genome sequence of the oilseed species Ricinus communis.</title>
        <authorList>
            <person name="Chan A.P."/>
            <person name="Crabtree J."/>
            <person name="Zhao Q."/>
            <person name="Lorenzi H."/>
            <person name="Orvis J."/>
            <person name="Puiu D."/>
            <person name="Melake-Berhan A."/>
            <person name="Jones K.M."/>
            <person name="Redman J."/>
            <person name="Chen G."/>
            <person name="Cahoon E.B."/>
            <person name="Gedil M."/>
            <person name="Stanke M."/>
            <person name="Haas B.J."/>
            <person name="Wortman J.R."/>
            <person name="Fraser-Liggett C.M."/>
            <person name="Ravel J."/>
            <person name="Rabinowicz P.D."/>
        </authorList>
    </citation>
    <scope>NUCLEOTIDE SEQUENCE [LARGE SCALE GENOMIC DNA]</scope>
    <source>
        <strain evidence="3">cv. Hale</strain>
    </source>
</reference>
<dbReference type="EMBL" id="EQ973791">
    <property type="protein sequence ID" value="EEF46822.1"/>
    <property type="molecule type" value="Genomic_DNA"/>
</dbReference>
<organism evidence="2 3">
    <name type="scientific">Ricinus communis</name>
    <name type="common">Castor bean</name>
    <dbReference type="NCBI Taxonomy" id="3988"/>
    <lineage>
        <taxon>Eukaryota</taxon>
        <taxon>Viridiplantae</taxon>
        <taxon>Streptophyta</taxon>
        <taxon>Embryophyta</taxon>
        <taxon>Tracheophyta</taxon>
        <taxon>Spermatophyta</taxon>
        <taxon>Magnoliopsida</taxon>
        <taxon>eudicotyledons</taxon>
        <taxon>Gunneridae</taxon>
        <taxon>Pentapetalae</taxon>
        <taxon>rosids</taxon>
        <taxon>fabids</taxon>
        <taxon>Malpighiales</taxon>
        <taxon>Euphorbiaceae</taxon>
        <taxon>Acalyphoideae</taxon>
        <taxon>Acalypheae</taxon>
        <taxon>Ricinus</taxon>
    </lineage>
</organism>
<proteinExistence type="predicted"/>
<dbReference type="AlphaFoldDB" id="B9RNQ4"/>
<dbReference type="InterPro" id="IPR016197">
    <property type="entry name" value="Chromo-like_dom_sf"/>
</dbReference>